<dbReference type="Gene3D" id="3.30.70.870">
    <property type="entry name" value="Elongation Factor G (Translational Gtpase), domain 3"/>
    <property type="match status" value="1"/>
</dbReference>
<dbReference type="GO" id="GO:0005525">
    <property type="term" value="F:GTP binding"/>
    <property type="evidence" value="ECO:0007669"/>
    <property type="project" value="UniProtKB-KW"/>
</dbReference>
<reference evidence="5 6" key="1">
    <citation type="submission" date="2014-04" db="EMBL/GenBank/DDBJ databases">
        <title>Genome evolution of avian class.</title>
        <authorList>
            <person name="Zhang G."/>
            <person name="Li C."/>
        </authorList>
    </citation>
    <scope>NUCLEOTIDE SEQUENCE [LARGE SCALE GENOMIC DNA]</scope>
    <source>
        <strain evidence="5">BGI_N311</strain>
    </source>
</reference>
<dbReference type="CDD" id="cd01681">
    <property type="entry name" value="aeEF2_snRNP_like_IV"/>
    <property type="match status" value="1"/>
</dbReference>
<dbReference type="Pfam" id="PF25118">
    <property type="entry name" value="EFL1"/>
    <property type="match status" value="1"/>
</dbReference>
<sequence length="1077" mass="119658">MVLASVEKMVGLQKKTCGIRNICILAHVDHGKTTLADCLISSNGIISSRLAGKLRYLDSREDEQIRGITMKSSAISLHFVKGDQEYLINLIDSPGHVDFSSEVSTAVRLCDGCIIVVDAVEGVCPQTQAVLRQAWLENIRPVLVINKIDRLIVELKLTPQEAYMHLKNILEQINAVTGTLFTSKVLEERAEKESESETISDTVSGDQIYDWSAGLEDTDDSHLYFSPDHGNVVFASAIDGWGFGIEHFAKLYSQKIGIKPAVLLKTLWGDYYLNTKAKKIMKGDQSKGKKPLFVQLVLDNIWSLYEAVMKRDKEKIEKIVTSLGLKIGARESRHADPKVHLNAICSQWLPISDAVLSMVCNKLPSPLDITAERVEKLMCVGARTFDSLPPETQELKSAFMKCSSEETAPVIVFVSKMFAVDAKALPHNKPRPLTQEEIAHRRELAKQRHAQKLAANQGKELSEKPPNENSPEVTGNMGDTKGEEQQLSAQVENVTSKAMKEEADNKESFIAFARVFSGVVQRGQKIFVLGPKYDPAESLHKLSSQCSPTNDLPSIPHMTCCTVENLYLLMGRELEDLEEVPAGNVLGIGGLQDFVLKSATLSTSPACPPFTPLNFEATPIVRVAVEPKHPSDMPQLVRGMKLLNQADPCVQVLIQETGEHVLVTAGEVHLQRCLDDLKERFAKVQISVSAPIIPFRETITRPPKVDMVNEEIGKQQKVAVIHQTKEDQNKIPEGVQVDSDGLVTISTPNKQATLSVRAMPLPEEVTRLLEENSDLIRTMEQLNTSMNEDKKTHEINQKTLDRIKEFKEKLEQNLQGRRWRNAVNHIWSFGPRKCGPNILLYNFDGCERSVWQCLGNAVKEVSKYGDFDNSIVSGFQLATLSGPMCEEPLMGVCFTVEKWEINKIGETLSTSSQDSGEDDVIEHKQNEDTTLTSSCPDAVCCVNEHQDTSQNVPKSSEKISKQKGEVLLADCYGPFSGQLIATMKEACRYALQAKPQRLMAAMYTCEIMATAEVLGRVYAVLSKREGRVLQEEMKEGTDVFIIKAVLPVAESFGFADEIRKRTSGLASPQLVFSHWEV</sequence>
<dbReference type="InterPro" id="IPR027417">
    <property type="entry name" value="P-loop_NTPase"/>
</dbReference>
<dbReference type="PROSITE" id="PS51722">
    <property type="entry name" value="G_TR_2"/>
    <property type="match status" value="1"/>
</dbReference>
<protein>
    <submittedName>
        <fullName evidence="5">Elongation factor Tu GTP-binding domain-containing protein 1</fullName>
    </submittedName>
</protein>
<feature type="compositionally biased region" description="Polar residues" evidence="3">
    <location>
        <begin position="485"/>
        <end position="496"/>
    </location>
</feature>
<dbReference type="Pfam" id="PF00009">
    <property type="entry name" value="GTP_EFTU"/>
    <property type="match status" value="1"/>
</dbReference>
<proteinExistence type="predicted"/>
<dbReference type="CDD" id="cd04096">
    <property type="entry name" value="eEF2_snRNP_like_C"/>
    <property type="match status" value="1"/>
</dbReference>
<evidence type="ECO:0000313" key="6">
    <source>
        <dbReference type="Proteomes" id="UP000054244"/>
    </source>
</evidence>
<evidence type="ECO:0000256" key="3">
    <source>
        <dbReference type="SAM" id="MobiDB-lite"/>
    </source>
</evidence>
<keyword evidence="6" id="KW-1185">Reference proteome</keyword>
<dbReference type="SUPFAM" id="SSF54211">
    <property type="entry name" value="Ribosomal protein S5 domain 2-like"/>
    <property type="match status" value="1"/>
</dbReference>
<dbReference type="InterPro" id="IPR005225">
    <property type="entry name" value="Small_GTP-bd"/>
</dbReference>
<dbReference type="PANTHER" id="PTHR42908">
    <property type="entry name" value="TRANSLATION ELONGATION FACTOR-RELATED"/>
    <property type="match status" value="1"/>
</dbReference>
<evidence type="ECO:0000259" key="4">
    <source>
        <dbReference type="PROSITE" id="PS51722"/>
    </source>
</evidence>
<dbReference type="PRINTS" id="PR00315">
    <property type="entry name" value="ELONGATNFCT"/>
</dbReference>
<dbReference type="CDD" id="cd16268">
    <property type="entry name" value="EF2_II"/>
    <property type="match status" value="1"/>
</dbReference>
<dbReference type="InterPro" id="IPR014721">
    <property type="entry name" value="Ribsml_uS5_D2-typ_fold_subgr"/>
</dbReference>
<dbReference type="GO" id="GO:0043022">
    <property type="term" value="F:ribosome binding"/>
    <property type="evidence" value="ECO:0007669"/>
    <property type="project" value="TreeGrafter"/>
</dbReference>
<dbReference type="FunFam" id="2.40.30.10:FF:000066">
    <property type="entry name" value="Elongation factor Tu GTP-binding domain-containing protein 1"/>
    <property type="match status" value="1"/>
</dbReference>
<dbReference type="GO" id="GO:0005829">
    <property type="term" value="C:cytosol"/>
    <property type="evidence" value="ECO:0007669"/>
    <property type="project" value="TreeGrafter"/>
</dbReference>
<feature type="region of interest" description="Disordered" evidence="3">
    <location>
        <begin position="445"/>
        <end position="499"/>
    </location>
</feature>
<keyword evidence="5" id="KW-0648">Protein biosynthesis</keyword>
<keyword evidence="5" id="KW-0251">Elongation factor</keyword>
<dbReference type="PANTHER" id="PTHR42908:SF3">
    <property type="entry name" value="ELONGATION FACTOR-LIKE GTPASE 1"/>
    <property type="match status" value="1"/>
</dbReference>
<dbReference type="Pfam" id="PF00679">
    <property type="entry name" value="EFG_C"/>
    <property type="match status" value="1"/>
</dbReference>
<dbReference type="SUPFAM" id="SSF50447">
    <property type="entry name" value="Translation proteins"/>
    <property type="match status" value="1"/>
</dbReference>
<gene>
    <name evidence="5" type="ORF">N311_06426</name>
</gene>
<dbReference type="GO" id="GO:1990904">
    <property type="term" value="C:ribonucleoprotein complex"/>
    <property type="evidence" value="ECO:0007669"/>
    <property type="project" value="TreeGrafter"/>
</dbReference>
<evidence type="ECO:0000256" key="1">
    <source>
        <dbReference type="ARBA" id="ARBA00022741"/>
    </source>
</evidence>
<dbReference type="GO" id="GO:0003924">
    <property type="term" value="F:GTPase activity"/>
    <property type="evidence" value="ECO:0007669"/>
    <property type="project" value="InterPro"/>
</dbReference>
<dbReference type="InterPro" id="IPR035647">
    <property type="entry name" value="EFG_III/V"/>
</dbReference>
<dbReference type="SUPFAM" id="SSF54980">
    <property type="entry name" value="EF-G C-terminal domain-like"/>
    <property type="match status" value="2"/>
</dbReference>
<feature type="non-terminal residue" evidence="5">
    <location>
        <position position="1077"/>
    </location>
</feature>
<dbReference type="Gene3D" id="2.40.30.10">
    <property type="entry name" value="Translation factors"/>
    <property type="match status" value="1"/>
</dbReference>
<dbReference type="AlphaFoldDB" id="A0A091NA36"/>
<feature type="domain" description="Tr-type G" evidence="4">
    <location>
        <begin position="17"/>
        <end position="261"/>
    </location>
</feature>
<organism evidence="5 6">
    <name type="scientific">Apaloderma vittatum</name>
    <name type="common">Bar-tailed trogon</name>
    <dbReference type="NCBI Taxonomy" id="57397"/>
    <lineage>
        <taxon>Eukaryota</taxon>
        <taxon>Metazoa</taxon>
        <taxon>Chordata</taxon>
        <taxon>Craniata</taxon>
        <taxon>Vertebrata</taxon>
        <taxon>Euteleostomi</taxon>
        <taxon>Archelosauria</taxon>
        <taxon>Archosauria</taxon>
        <taxon>Dinosauria</taxon>
        <taxon>Saurischia</taxon>
        <taxon>Theropoda</taxon>
        <taxon>Coelurosauria</taxon>
        <taxon>Aves</taxon>
        <taxon>Neognathae</taxon>
        <taxon>Neoaves</taxon>
        <taxon>Telluraves</taxon>
        <taxon>Coraciimorphae</taxon>
        <taxon>Trogoniformes</taxon>
        <taxon>Trogonidae</taxon>
        <taxon>Apaloderma</taxon>
    </lineage>
</organism>
<dbReference type="FunFam" id="3.90.1430.10:FF:000002">
    <property type="entry name" value="Elongation factor like GTPase 1"/>
    <property type="match status" value="1"/>
</dbReference>
<dbReference type="Gene3D" id="3.30.230.10">
    <property type="match status" value="1"/>
</dbReference>
<evidence type="ECO:0000256" key="2">
    <source>
        <dbReference type="ARBA" id="ARBA00023134"/>
    </source>
</evidence>
<dbReference type="FunFam" id="3.30.70.870:FF:000002">
    <property type="entry name" value="Translation elongation factor 2"/>
    <property type="match status" value="1"/>
</dbReference>
<dbReference type="InterPro" id="IPR041095">
    <property type="entry name" value="EFG_II"/>
</dbReference>
<dbReference type="EMBL" id="KL379514">
    <property type="protein sequence ID" value="KFP86341.1"/>
    <property type="molecule type" value="Genomic_DNA"/>
</dbReference>
<dbReference type="CDD" id="cd01885">
    <property type="entry name" value="EF2"/>
    <property type="match status" value="1"/>
</dbReference>
<dbReference type="Gene3D" id="3.30.70.240">
    <property type="match status" value="1"/>
</dbReference>
<dbReference type="InterPro" id="IPR000640">
    <property type="entry name" value="EFG_V-like"/>
</dbReference>
<dbReference type="Gene3D" id="3.90.1430.10">
    <property type="entry name" value="Yeast translation eEF2 (G' domain)"/>
    <property type="match status" value="1"/>
</dbReference>
<dbReference type="SUPFAM" id="SSF52540">
    <property type="entry name" value="P-loop containing nucleoside triphosphate hydrolases"/>
    <property type="match status" value="1"/>
</dbReference>
<dbReference type="SMART" id="SM00838">
    <property type="entry name" value="EFG_C"/>
    <property type="match status" value="1"/>
</dbReference>
<evidence type="ECO:0000313" key="5">
    <source>
        <dbReference type="EMBL" id="KFP86341.1"/>
    </source>
</evidence>
<dbReference type="InterPro" id="IPR009000">
    <property type="entry name" value="Transl_B-barrel_sf"/>
</dbReference>
<dbReference type="FunFam" id="3.40.50.300:FF:000732">
    <property type="entry name" value="Elongation factor like GTPase 1"/>
    <property type="match status" value="1"/>
</dbReference>
<dbReference type="GO" id="GO:0042256">
    <property type="term" value="P:cytosolic ribosome assembly"/>
    <property type="evidence" value="ECO:0007669"/>
    <property type="project" value="TreeGrafter"/>
</dbReference>
<dbReference type="CDD" id="cd16261">
    <property type="entry name" value="EF2_snRNP_III"/>
    <property type="match status" value="1"/>
</dbReference>
<dbReference type="Pfam" id="PF14492">
    <property type="entry name" value="EFG_III"/>
    <property type="match status" value="1"/>
</dbReference>
<dbReference type="InterPro" id="IPR056752">
    <property type="entry name" value="EFL1"/>
</dbReference>
<dbReference type="Proteomes" id="UP000054244">
    <property type="component" value="Unassembled WGS sequence"/>
</dbReference>
<dbReference type="InterPro" id="IPR020568">
    <property type="entry name" value="Ribosomal_Su5_D2-typ_SF"/>
</dbReference>
<dbReference type="GO" id="GO:0003746">
    <property type="term" value="F:translation elongation factor activity"/>
    <property type="evidence" value="ECO:0007669"/>
    <property type="project" value="UniProtKB-KW"/>
</dbReference>
<name>A0A091NA36_APAVI</name>
<dbReference type="Gene3D" id="3.40.50.300">
    <property type="entry name" value="P-loop containing nucleotide triphosphate hydrolases"/>
    <property type="match status" value="1"/>
</dbReference>
<dbReference type="InterPro" id="IPR000795">
    <property type="entry name" value="T_Tr_GTP-bd_dom"/>
</dbReference>
<accession>A0A091NA36</accession>
<dbReference type="NCBIfam" id="TIGR00231">
    <property type="entry name" value="small_GTP"/>
    <property type="match status" value="1"/>
</dbReference>
<keyword evidence="2" id="KW-0342">GTP-binding</keyword>
<keyword evidence="1" id="KW-0547">Nucleotide-binding</keyword>